<dbReference type="Pfam" id="PF01844">
    <property type="entry name" value="HNH"/>
    <property type="match status" value="1"/>
</dbReference>
<dbReference type="GO" id="GO:0008270">
    <property type="term" value="F:zinc ion binding"/>
    <property type="evidence" value="ECO:0007669"/>
    <property type="project" value="InterPro"/>
</dbReference>
<dbReference type="GO" id="GO:0004519">
    <property type="term" value="F:endonuclease activity"/>
    <property type="evidence" value="ECO:0007669"/>
    <property type="project" value="InterPro"/>
</dbReference>
<feature type="domain" description="HNH nuclease" evidence="1">
    <location>
        <begin position="198"/>
        <end position="256"/>
    </location>
</feature>
<dbReference type="GO" id="GO:0003676">
    <property type="term" value="F:nucleic acid binding"/>
    <property type="evidence" value="ECO:0007669"/>
    <property type="project" value="InterPro"/>
</dbReference>
<dbReference type="AlphaFoldDB" id="A0A7W5GCY5"/>
<comment type="caution">
    <text evidence="2">The sequence shown here is derived from an EMBL/GenBank/DDBJ whole genome shotgun (WGS) entry which is preliminary data.</text>
</comment>
<reference evidence="2 3" key="1">
    <citation type="submission" date="2020-08" db="EMBL/GenBank/DDBJ databases">
        <title>Genomic Encyclopedia of Type Strains, Phase III (KMG-III): the genomes of soil and plant-associated and newly described type strains.</title>
        <authorList>
            <person name="Whitman W."/>
        </authorList>
    </citation>
    <scope>NUCLEOTIDE SEQUENCE [LARGE SCALE GENOMIC DNA]</scope>
    <source>
        <strain evidence="2 3">CECT 8234</strain>
    </source>
</reference>
<sequence length="281" mass="33476">MRHILHERFSYSDSILLVSGAIQNFYVDNYSDFNMFWEIIRDHFPDKLFKSKKETILHEYLWWISNNSSMIEDFRNSDYSQEMFVFYENTLKDFDVRIPSKIIPNFEYIEGHGFCGKCKSCKKLINYVDWIAEKIDEFKPNIIHSAFHVLMLNKHFLRDFHERLAECIDRDKARLHQLHSEYILETGKIKRMSSLPVWLKRGMFFRDKGVCTICRNPLSGDLFLGIDPDMDHIVPLDKNGNNDPSNFQILCNKCNNKKRHYSSATSSYDIPYWNLPIEDQE</sequence>
<proteinExistence type="predicted"/>
<dbReference type="Gene3D" id="1.10.30.50">
    <property type="match status" value="1"/>
</dbReference>
<gene>
    <name evidence="2" type="ORF">FHS16_004564</name>
</gene>
<dbReference type="SMART" id="SM00507">
    <property type="entry name" value="HNHc"/>
    <property type="match status" value="1"/>
</dbReference>
<dbReference type="Proteomes" id="UP000518605">
    <property type="component" value="Unassembled WGS sequence"/>
</dbReference>
<evidence type="ECO:0000313" key="2">
    <source>
        <dbReference type="EMBL" id="MBB3154482.1"/>
    </source>
</evidence>
<accession>A0A7W5GCY5</accession>
<keyword evidence="3" id="KW-1185">Reference proteome</keyword>
<evidence type="ECO:0000259" key="1">
    <source>
        <dbReference type="SMART" id="SM00507"/>
    </source>
</evidence>
<protein>
    <recommendedName>
        <fullName evidence="1">HNH nuclease domain-containing protein</fullName>
    </recommendedName>
</protein>
<dbReference type="EMBL" id="JACHXW010000016">
    <property type="protein sequence ID" value="MBB3154482.1"/>
    <property type="molecule type" value="Genomic_DNA"/>
</dbReference>
<evidence type="ECO:0000313" key="3">
    <source>
        <dbReference type="Proteomes" id="UP000518605"/>
    </source>
</evidence>
<dbReference type="RefSeq" id="WP_183567992.1">
    <property type="nucleotide sequence ID" value="NZ_JACHXW010000016.1"/>
</dbReference>
<organism evidence="2 3">
    <name type="scientific">Paenibacillus endophyticus</name>
    <dbReference type="NCBI Taxonomy" id="1294268"/>
    <lineage>
        <taxon>Bacteria</taxon>
        <taxon>Bacillati</taxon>
        <taxon>Bacillota</taxon>
        <taxon>Bacilli</taxon>
        <taxon>Bacillales</taxon>
        <taxon>Paenibacillaceae</taxon>
        <taxon>Paenibacillus</taxon>
    </lineage>
</organism>
<dbReference type="CDD" id="cd00085">
    <property type="entry name" value="HNHc"/>
    <property type="match status" value="1"/>
</dbReference>
<dbReference type="InterPro" id="IPR002711">
    <property type="entry name" value="HNH"/>
</dbReference>
<name>A0A7W5GCY5_9BACL</name>
<dbReference type="InterPro" id="IPR003615">
    <property type="entry name" value="HNH_nuc"/>
</dbReference>